<evidence type="ECO:0000256" key="1">
    <source>
        <dbReference type="SAM" id="Coils"/>
    </source>
</evidence>
<accession>A0A9P5TVS9</accession>
<organism evidence="3 4">
    <name type="scientific">Gymnopilus junonius</name>
    <name type="common">Spectacular rustgill mushroom</name>
    <name type="synonym">Gymnopilus spectabilis subsp. junonius</name>
    <dbReference type="NCBI Taxonomy" id="109634"/>
    <lineage>
        <taxon>Eukaryota</taxon>
        <taxon>Fungi</taxon>
        <taxon>Dikarya</taxon>
        <taxon>Basidiomycota</taxon>
        <taxon>Agaricomycotina</taxon>
        <taxon>Agaricomycetes</taxon>
        <taxon>Agaricomycetidae</taxon>
        <taxon>Agaricales</taxon>
        <taxon>Agaricineae</taxon>
        <taxon>Hymenogastraceae</taxon>
        <taxon>Gymnopilus</taxon>
    </lineage>
</organism>
<feature type="compositionally biased region" description="Low complexity" evidence="2">
    <location>
        <begin position="631"/>
        <end position="659"/>
    </location>
</feature>
<feature type="region of interest" description="Disordered" evidence="2">
    <location>
        <begin position="618"/>
        <end position="732"/>
    </location>
</feature>
<proteinExistence type="predicted"/>
<feature type="compositionally biased region" description="Polar residues" evidence="2">
    <location>
        <begin position="817"/>
        <end position="829"/>
    </location>
</feature>
<feature type="region of interest" description="Disordered" evidence="2">
    <location>
        <begin position="171"/>
        <end position="197"/>
    </location>
</feature>
<feature type="compositionally biased region" description="Basic and acidic residues" evidence="2">
    <location>
        <begin position="460"/>
        <end position="469"/>
    </location>
</feature>
<feature type="compositionally biased region" description="Basic and acidic residues" evidence="2">
    <location>
        <begin position="9"/>
        <end position="20"/>
    </location>
</feature>
<feature type="region of interest" description="Disordered" evidence="2">
    <location>
        <begin position="440"/>
        <end position="567"/>
    </location>
</feature>
<feature type="region of interest" description="Disordered" evidence="2">
    <location>
        <begin position="304"/>
        <end position="327"/>
    </location>
</feature>
<evidence type="ECO:0000313" key="4">
    <source>
        <dbReference type="Proteomes" id="UP000724874"/>
    </source>
</evidence>
<evidence type="ECO:0000313" key="3">
    <source>
        <dbReference type="EMBL" id="KAF8913982.1"/>
    </source>
</evidence>
<dbReference type="EMBL" id="JADNYJ010000001">
    <property type="protein sequence ID" value="KAF8913982.1"/>
    <property type="molecule type" value="Genomic_DNA"/>
</dbReference>
<feature type="compositionally biased region" description="Polar residues" evidence="2">
    <location>
        <begin position="660"/>
        <end position="686"/>
    </location>
</feature>
<feature type="compositionally biased region" description="Polar residues" evidence="2">
    <location>
        <begin position="542"/>
        <end position="553"/>
    </location>
</feature>
<gene>
    <name evidence="3" type="ORF">CPB84DRAFT_1840750</name>
</gene>
<dbReference type="Proteomes" id="UP000724874">
    <property type="component" value="Unassembled WGS sequence"/>
</dbReference>
<evidence type="ECO:0000256" key="2">
    <source>
        <dbReference type="SAM" id="MobiDB-lite"/>
    </source>
</evidence>
<reference evidence="3" key="1">
    <citation type="submission" date="2020-11" db="EMBL/GenBank/DDBJ databases">
        <authorList>
            <consortium name="DOE Joint Genome Institute"/>
            <person name="Ahrendt S."/>
            <person name="Riley R."/>
            <person name="Andreopoulos W."/>
            <person name="LaButti K."/>
            <person name="Pangilinan J."/>
            <person name="Ruiz-duenas F.J."/>
            <person name="Barrasa J.M."/>
            <person name="Sanchez-Garcia M."/>
            <person name="Camarero S."/>
            <person name="Miyauchi S."/>
            <person name="Serrano A."/>
            <person name="Linde D."/>
            <person name="Babiker R."/>
            <person name="Drula E."/>
            <person name="Ayuso-Fernandez I."/>
            <person name="Pacheco R."/>
            <person name="Padilla G."/>
            <person name="Ferreira P."/>
            <person name="Barriuso J."/>
            <person name="Kellner H."/>
            <person name="Castanera R."/>
            <person name="Alfaro M."/>
            <person name="Ramirez L."/>
            <person name="Pisabarro A.G."/>
            <person name="Kuo A."/>
            <person name="Tritt A."/>
            <person name="Lipzen A."/>
            <person name="He G."/>
            <person name="Yan M."/>
            <person name="Ng V."/>
            <person name="Cullen D."/>
            <person name="Martin F."/>
            <person name="Rosso M.-N."/>
            <person name="Henrissat B."/>
            <person name="Hibbett D."/>
            <person name="Martinez A.T."/>
            <person name="Grigoriev I.V."/>
        </authorList>
    </citation>
    <scope>NUCLEOTIDE SEQUENCE</scope>
    <source>
        <strain evidence="3">AH 44721</strain>
    </source>
</reference>
<feature type="compositionally biased region" description="Polar residues" evidence="2">
    <location>
        <begin position="501"/>
        <end position="511"/>
    </location>
</feature>
<feature type="compositionally biased region" description="Low complexity" evidence="2">
    <location>
        <begin position="706"/>
        <end position="724"/>
    </location>
</feature>
<keyword evidence="4" id="KW-1185">Reference proteome</keyword>
<feature type="compositionally biased region" description="Pro residues" evidence="2">
    <location>
        <begin position="24"/>
        <end position="43"/>
    </location>
</feature>
<feature type="compositionally biased region" description="Low complexity" evidence="2">
    <location>
        <begin position="440"/>
        <end position="459"/>
    </location>
</feature>
<feature type="compositionally biased region" description="Polar residues" evidence="2">
    <location>
        <begin position="304"/>
        <end position="315"/>
    </location>
</feature>
<feature type="coiled-coil region" evidence="1">
    <location>
        <begin position="368"/>
        <end position="417"/>
    </location>
</feature>
<feature type="compositionally biased region" description="Low complexity" evidence="2">
    <location>
        <begin position="47"/>
        <end position="65"/>
    </location>
</feature>
<name>A0A9P5TVS9_GYMJU</name>
<dbReference type="OrthoDB" id="3268641at2759"/>
<dbReference type="AlphaFoldDB" id="A0A9P5TVS9"/>
<feature type="compositionally biased region" description="Low complexity" evidence="2">
    <location>
        <begin position="512"/>
        <end position="528"/>
    </location>
</feature>
<comment type="caution">
    <text evidence="3">The sequence shown here is derived from an EMBL/GenBank/DDBJ whole genome shotgun (WGS) entry which is preliminary data.</text>
</comment>
<feature type="compositionally biased region" description="Pro residues" evidence="2">
    <location>
        <begin position="176"/>
        <end position="197"/>
    </location>
</feature>
<keyword evidence="1" id="KW-0175">Coiled coil</keyword>
<sequence>MRRFASVFLKRDKRDKEKRKAGPAQPPPPPPTTMHPPSSPPSTPQLSIGSDPANSSASSSSHSASLTPLDDLAPKKSWRTWIGAKRESPFKLDWPLEDDSLFLELDLQNALVPQLPVSPFVQHNHGPFFPRSSNRALFLSPRPDTRVAMFRNHLLARLKHADLSPSELASIRPLRSKPPPSPLPPPPPSFPDSAWPPPTTKILPASPGVRRWISRPCFEDRHEILLPVQTLAVSSAVAVAALEYSEHLDAMADPDFDLFPATQSHASPLELQPPSGILLPLCFLLSIIADLPIIAPLPKRNSYTSAPSPLRNSNSPPTPTLAESDKSTLKSAVKRIVRFAEDASDGDEAVPLHVVRMKKKREQKAKFLKQERLKRAKEEEQLRRQREHDARVREQEALELERRRQERERERRDKEKVLYAETIAAARLRRETARAGGILTSNTSSGLLLPSSSSSSSSLKDAERNRPTTDSRSFSRFPHDAPPSISIPRRESSDPAMYPSLPSSYSHQQYLSDSSPGSSRPPSIGYSPVSLNSPVPGHHSRPPSTYSHQTSSSEDVRFQGGSKRNSVATAVAAGSGGSLRGSPMIVSYPTWSGSNPNLSYIPPIPPLPDYIQDMPLLPPTAPFMKQPYKARSSSSSRNESPARGSTSSGSRRGSFNSSSERINQVSPQSPSYLSHPNPRRQSSASASVRPPHHHRENSGDSRHPSRTNPSTPQRPTPTTSHSQPIMSRGRSMQPQYLQAPNTWMSSLPPQNMVGPMPMFVPVPVAIPYVDMGMSSSSGSLHQMQMQPPMPVMPMPMGFGVPVGGFGVANNDGGSRKAGSTRTKRQTAIS</sequence>
<protein>
    <submittedName>
        <fullName evidence="3">Uncharacterized protein</fullName>
    </submittedName>
</protein>
<feature type="region of interest" description="Disordered" evidence="2">
    <location>
        <begin position="1"/>
        <end position="69"/>
    </location>
</feature>
<feature type="region of interest" description="Disordered" evidence="2">
    <location>
        <begin position="809"/>
        <end position="829"/>
    </location>
</feature>